<comment type="similarity">
    <text evidence="1">Belongs to the short-chain dehydrogenases/reductases (SDR) family.</text>
</comment>
<dbReference type="InterPro" id="IPR036291">
    <property type="entry name" value="NAD(P)-bd_dom_sf"/>
</dbReference>
<evidence type="ECO:0000313" key="3">
    <source>
        <dbReference type="EMBL" id="POF87730.1"/>
    </source>
</evidence>
<organism evidence="3 4">
    <name type="scientific">Pseudomonas putida</name>
    <name type="common">Arthrobacter siderocapsulatus</name>
    <dbReference type="NCBI Taxonomy" id="303"/>
    <lineage>
        <taxon>Bacteria</taxon>
        <taxon>Pseudomonadati</taxon>
        <taxon>Pseudomonadota</taxon>
        <taxon>Gammaproteobacteria</taxon>
        <taxon>Pseudomonadales</taxon>
        <taxon>Pseudomonadaceae</taxon>
        <taxon>Pseudomonas</taxon>
    </lineage>
</organism>
<dbReference type="PANTHER" id="PTHR44196">
    <property type="entry name" value="DEHYDROGENASE/REDUCTASE SDR FAMILY MEMBER 7B"/>
    <property type="match status" value="1"/>
</dbReference>
<proteinExistence type="inferred from homology"/>
<dbReference type="Gene3D" id="3.40.50.720">
    <property type="entry name" value="NAD(P)-binding Rossmann-like Domain"/>
    <property type="match status" value="1"/>
</dbReference>
<keyword evidence="2" id="KW-0560">Oxidoreductase</keyword>
<dbReference type="PANTHER" id="PTHR44196:SF1">
    <property type="entry name" value="DEHYDROGENASE_REDUCTASE SDR FAMILY MEMBER 7B"/>
    <property type="match status" value="1"/>
</dbReference>
<dbReference type="GO" id="GO:0016020">
    <property type="term" value="C:membrane"/>
    <property type="evidence" value="ECO:0007669"/>
    <property type="project" value="TreeGrafter"/>
</dbReference>
<comment type="caution">
    <text evidence="3">The sequence shown here is derived from an EMBL/GenBank/DDBJ whole genome shotgun (WGS) entry which is preliminary data.</text>
</comment>
<dbReference type="SUPFAM" id="SSF51735">
    <property type="entry name" value="NAD(P)-binding Rossmann-fold domains"/>
    <property type="match status" value="1"/>
</dbReference>
<accession>A0A2S3W9X1</accession>
<evidence type="ECO:0000313" key="4">
    <source>
        <dbReference type="Proteomes" id="UP000237194"/>
    </source>
</evidence>
<sequence>MTHTSSFWITGATNGLGLALVIELLKQGHRVAASCNDSHLLDTLSEDHGERFLPLPWQLYDHAQATEAAAQVQAVWGALDALIINAGTCDYLAPELPDDKVLEAIVTSNRQASSNCLMAAAPLLANGSSPQVMAILSRYSAMQLHHPNQPLNASNSLTHWFREQRQALQAHGIGLTVVAPQSLQAPVTAAHAIPEQWTAETAAQVLVSSLRERESELVLEVWSLSSLWPLPR</sequence>
<dbReference type="AlphaFoldDB" id="A0A2S3W9X1"/>
<reference evidence="3 4" key="1">
    <citation type="submission" date="2016-08" db="EMBL/GenBank/DDBJ databases">
        <authorList>
            <person name="Seilhamer J.J."/>
        </authorList>
    </citation>
    <scope>NUCLEOTIDE SEQUENCE [LARGE SCALE GENOMIC DNA]</scope>
    <source>
        <strain evidence="3 4">KT-27</strain>
    </source>
</reference>
<name>A0A2S3W9X1_PSEPU</name>
<evidence type="ECO:0000256" key="2">
    <source>
        <dbReference type="ARBA" id="ARBA00023002"/>
    </source>
</evidence>
<dbReference type="EMBL" id="MIND01000018">
    <property type="protein sequence ID" value="POF87730.1"/>
    <property type="molecule type" value="Genomic_DNA"/>
</dbReference>
<dbReference type="Proteomes" id="UP000237194">
    <property type="component" value="Unassembled WGS sequence"/>
</dbReference>
<dbReference type="InterPro" id="IPR002347">
    <property type="entry name" value="SDR_fam"/>
</dbReference>
<dbReference type="GO" id="GO:0016491">
    <property type="term" value="F:oxidoreductase activity"/>
    <property type="evidence" value="ECO:0007669"/>
    <property type="project" value="UniProtKB-KW"/>
</dbReference>
<gene>
    <name evidence="3" type="ORF">BGP80_07030</name>
</gene>
<evidence type="ECO:0000256" key="1">
    <source>
        <dbReference type="ARBA" id="ARBA00006484"/>
    </source>
</evidence>
<dbReference type="Pfam" id="PF00106">
    <property type="entry name" value="adh_short"/>
    <property type="match status" value="1"/>
</dbReference>
<reference evidence="3 4" key="2">
    <citation type="submission" date="2018-03" db="EMBL/GenBank/DDBJ databases">
        <title>Draft genome of Pseudomonas putida strain KT-27.</title>
        <authorList>
            <person name="Yoshizawa S."/>
            <person name="Khan N.H."/>
            <person name="Nishimura M."/>
            <person name="Chiura H.X."/>
            <person name="Ogura Y."/>
            <person name="Hayashi T."/>
            <person name="Kogure K."/>
        </authorList>
    </citation>
    <scope>NUCLEOTIDE SEQUENCE [LARGE SCALE GENOMIC DNA]</scope>
    <source>
        <strain evidence="3 4">KT-27</strain>
    </source>
</reference>
<dbReference type="PRINTS" id="PR00081">
    <property type="entry name" value="GDHRDH"/>
</dbReference>
<dbReference type="RefSeq" id="WP_103436037.1">
    <property type="nucleotide sequence ID" value="NZ_MIND01000018.1"/>
</dbReference>
<protein>
    <submittedName>
        <fullName evidence="3">Short-chain dehydrogenase</fullName>
    </submittedName>
</protein>